<gene>
    <name evidence="6" type="ORF">GGI25_004734</name>
</gene>
<evidence type="ECO:0000256" key="2">
    <source>
        <dbReference type="ARBA" id="ARBA00022692"/>
    </source>
</evidence>
<protein>
    <recommendedName>
        <fullName evidence="8">Zinc/iron permease</fullName>
    </recommendedName>
</protein>
<comment type="subcellular location">
    <subcellularLocation>
        <location evidence="1">Membrane</location>
        <topology evidence="1">Multi-pass membrane protein</topology>
    </subcellularLocation>
</comment>
<evidence type="ECO:0000313" key="6">
    <source>
        <dbReference type="EMBL" id="KAJ2673399.1"/>
    </source>
</evidence>
<dbReference type="Proteomes" id="UP001151518">
    <property type="component" value="Unassembled WGS sequence"/>
</dbReference>
<dbReference type="AlphaFoldDB" id="A0A9W8G518"/>
<sequence>MHWPLAAAEPRECYAAGVDDWDKGLQIGAVFIILAVSLVGVLLPILCKHTKWLSISPRVINTGKFFGAGVILATAFIHMLGESMETLKDECLDAHMGDFDSWPGALAMMAVLAMHLLEHILSARFAKKKTEDIDSMLYDSESEKDTGHTHGPVLGHTKKLSTYILELGIALHSVIIGMTLAVTGSGFRVLLAAIACHQFFEGVALGTRIAELEFPANGLLLRVANALMFAVTTPVGQVIGICIRQSFAPRDPSSLMVMGVLDSLSAGILIYSAVVGLLVEEFGAAEFHASPRWLRVLYFAAMYLGCATMSLIGKWA</sequence>
<dbReference type="PANTHER" id="PTHR11040:SF44">
    <property type="entry name" value="PROTEIN ZNTC-RELATED"/>
    <property type="match status" value="1"/>
</dbReference>
<evidence type="ECO:0000256" key="1">
    <source>
        <dbReference type="ARBA" id="ARBA00004141"/>
    </source>
</evidence>
<dbReference type="OrthoDB" id="448280at2759"/>
<keyword evidence="3 5" id="KW-1133">Transmembrane helix</keyword>
<feature type="transmembrane region" description="Helical" evidence="5">
    <location>
        <begin position="27"/>
        <end position="47"/>
    </location>
</feature>
<organism evidence="6 7">
    <name type="scientific">Coemansia spiralis</name>
    <dbReference type="NCBI Taxonomy" id="417178"/>
    <lineage>
        <taxon>Eukaryota</taxon>
        <taxon>Fungi</taxon>
        <taxon>Fungi incertae sedis</taxon>
        <taxon>Zoopagomycota</taxon>
        <taxon>Kickxellomycotina</taxon>
        <taxon>Kickxellomycetes</taxon>
        <taxon>Kickxellales</taxon>
        <taxon>Kickxellaceae</taxon>
        <taxon>Coemansia</taxon>
    </lineage>
</organism>
<dbReference type="Pfam" id="PF02535">
    <property type="entry name" value="Zip"/>
    <property type="match status" value="1"/>
</dbReference>
<feature type="transmembrane region" description="Helical" evidence="5">
    <location>
        <begin position="255"/>
        <end position="278"/>
    </location>
</feature>
<feature type="transmembrane region" description="Helical" evidence="5">
    <location>
        <begin position="220"/>
        <end position="243"/>
    </location>
</feature>
<evidence type="ECO:0000256" key="3">
    <source>
        <dbReference type="ARBA" id="ARBA00022989"/>
    </source>
</evidence>
<dbReference type="EMBL" id="JANBTW010000069">
    <property type="protein sequence ID" value="KAJ2673399.1"/>
    <property type="molecule type" value="Genomic_DNA"/>
</dbReference>
<dbReference type="InterPro" id="IPR003689">
    <property type="entry name" value="ZIP"/>
</dbReference>
<evidence type="ECO:0000313" key="7">
    <source>
        <dbReference type="Proteomes" id="UP001151518"/>
    </source>
</evidence>
<reference evidence="6" key="1">
    <citation type="submission" date="2022-07" db="EMBL/GenBank/DDBJ databases">
        <title>Phylogenomic reconstructions and comparative analyses of Kickxellomycotina fungi.</title>
        <authorList>
            <person name="Reynolds N.K."/>
            <person name="Stajich J.E."/>
            <person name="Barry K."/>
            <person name="Grigoriev I.V."/>
            <person name="Crous P."/>
            <person name="Smith M.E."/>
        </authorList>
    </citation>
    <scope>NUCLEOTIDE SEQUENCE</scope>
    <source>
        <strain evidence="6">NRRL 3115</strain>
    </source>
</reference>
<keyword evidence="4 5" id="KW-0472">Membrane</keyword>
<feature type="transmembrane region" description="Helical" evidence="5">
    <location>
        <begin position="101"/>
        <end position="121"/>
    </location>
</feature>
<proteinExistence type="predicted"/>
<dbReference type="GO" id="GO:0005886">
    <property type="term" value="C:plasma membrane"/>
    <property type="evidence" value="ECO:0007669"/>
    <property type="project" value="TreeGrafter"/>
</dbReference>
<dbReference type="PANTHER" id="PTHR11040">
    <property type="entry name" value="ZINC/IRON TRANSPORTER"/>
    <property type="match status" value="1"/>
</dbReference>
<feature type="transmembrane region" description="Helical" evidence="5">
    <location>
        <begin position="59"/>
        <end position="81"/>
    </location>
</feature>
<evidence type="ECO:0000256" key="4">
    <source>
        <dbReference type="ARBA" id="ARBA00023136"/>
    </source>
</evidence>
<feature type="transmembrane region" description="Helical" evidence="5">
    <location>
        <begin position="293"/>
        <end position="312"/>
    </location>
</feature>
<comment type="caution">
    <text evidence="6">The sequence shown here is derived from an EMBL/GenBank/DDBJ whole genome shotgun (WGS) entry which is preliminary data.</text>
</comment>
<accession>A0A9W8G518</accession>
<evidence type="ECO:0000256" key="5">
    <source>
        <dbReference type="SAM" id="Phobius"/>
    </source>
</evidence>
<keyword evidence="2 5" id="KW-0812">Transmembrane</keyword>
<evidence type="ECO:0008006" key="8">
    <source>
        <dbReference type="Google" id="ProtNLM"/>
    </source>
</evidence>
<feature type="transmembrane region" description="Helical" evidence="5">
    <location>
        <begin position="167"/>
        <end position="200"/>
    </location>
</feature>
<dbReference type="GO" id="GO:0005385">
    <property type="term" value="F:zinc ion transmembrane transporter activity"/>
    <property type="evidence" value="ECO:0007669"/>
    <property type="project" value="TreeGrafter"/>
</dbReference>
<name>A0A9W8G518_9FUNG</name>